<dbReference type="KEGG" id="bbrx:BRETT_003030"/>
<feature type="region of interest" description="Disordered" evidence="13">
    <location>
        <begin position="61"/>
        <end position="85"/>
    </location>
</feature>
<dbReference type="RefSeq" id="XP_041139337.1">
    <property type="nucleotide sequence ID" value="XM_041281546.1"/>
</dbReference>
<keyword evidence="7" id="KW-0378">Hydrolase</keyword>
<name>A0A871RE49_DEKBR</name>
<evidence type="ECO:0000256" key="6">
    <source>
        <dbReference type="ARBA" id="ARBA00022763"/>
    </source>
</evidence>
<dbReference type="AlphaFoldDB" id="A0A871RE49"/>
<evidence type="ECO:0000256" key="8">
    <source>
        <dbReference type="ARBA" id="ARBA00022842"/>
    </source>
</evidence>
<reference evidence="14" key="2">
    <citation type="journal article" name="BMC Genomics">
        <title>New genome assemblies reveal patterns of domestication and adaptation across Brettanomyces (Dekkera) species.</title>
        <authorList>
            <person name="Roach M.J."/>
            <person name="Borneman A.R."/>
        </authorList>
    </citation>
    <scope>NUCLEOTIDE SEQUENCE</scope>
    <source>
        <strain evidence="14">UCD 2041</strain>
    </source>
</reference>
<evidence type="ECO:0000256" key="7">
    <source>
        <dbReference type="ARBA" id="ARBA00022801"/>
    </source>
</evidence>
<evidence type="ECO:0000256" key="11">
    <source>
        <dbReference type="ARBA" id="ARBA00023242"/>
    </source>
</evidence>
<keyword evidence="5" id="KW-0255">Endonuclease</keyword>
<evidence type="ECO:0000256" key="5">
    <source>
        <dbReference type="ARBA" id="ARBA00022759"/>
    </source>
</evidence>
<keyword evidence="11" id="KW-0539">Nucleus</keyword>
<evidence type="ECO:0000256" key="3">
    <source>
        <dbReference type="ARBA" id="ARBA00022722"/>
    </source>
</evidence>
<evidence type="ECO:0000256" key="4">
    <source>
        <dbReference type="ARBA" id="ARBA00022723"/>
    </source>
</evidence>
<dbReference type="GO" id="GO:0031297">
    <property type="term" value="P:replication fork processing"/>
    <property type="evidence" value="ECO:0007669"/>
    <property type="project" value="TreeGrafter"/>
</dbReference>
<keyword evidence="8" id="KW-0460">Magnesium</keyword>
<evidence type="ECO:0008006" key="16">
    <source>
        <dbReference type="Google" id="ProtNLM"/>
    </source>
</evidence>
<proteinExistence type="predicted"/>
<evidence type="ECO:0000256" key="10">
    <source>
        <dbReference type="ARBA" id="ARBA00023204"/>
    </source>
</evidence>
<dbReference type="GO" id="GO:0046872">
    <property type="term" value="F:metal ion binding"/>
    <property type="evidence" value="ECO:0007669"/>
    <property type="project" value="UniProtKB-KW"/>
</dbReference>
<dbReference type="GO" id="GO:0006302">
    <property type="term" value="P:double-strand break repair"/>
    <property type="evidence" value="ECO:0007669"/>
    <property type="project" value="TreeGrafter"/>
</dbReference>
<dbReference type="PANTHER" id="PTHR21077">
    <property type="entry name" value="EME1 PROTEIN"/>
    <property type="match status" value="1"/>
</dbReference>
<keyword evidence="4" id="KW-0479">Metal-binding</keyword>
<dbReference type="GeneID" id="64574954"/>
<dbReference type="InterPro" id="IPR033310">
    <property type="entry name" value="Mms4/EME1/EME2"/>
</dbReference>
<gene>
    <name evidence="14" type="ORF">BRETT_003030</name>
</gene>
<keyword evidence="12" id="KW-0469">Meiosis</keyword>
<dbReference type="OrthoDB" id="343092at2759"/>
<keyword evidence="9" id="KW-0233">DNA recombination</keyword>
<evidence type="ECO:0000256" key="2">
    <source>
        <dbReference type="ARBA" id="ARBA00004123"/>
    </source>
</evidence>
<evidence type="ECO:0000313" key="15">
    <source>
        <dbReference type="Proteomes" id="UP000663131"/>
    </source>
</evidence>
<dbReference type="GO" id="GO:0000712">
    <property type="term" value="P:resolution of meiotic recombination intermediates"/>
    <property type="evidence" value="ECO:0007669"/>
    <property type="project" value="TreeGrafter"/>
</dbReference>
<evidence type="ECO:0000256" key="9">
    <source>
        <dbReference type="ARBA" id="ARBA00023172"/>
    </source>
</evidence>
<keyword evidence="10" id="KW-0234">DNA repair</keyword>
<dbReference type="GO" id="GO:0031573">
    <property type="term" value="P:mitotic intra-S DNA damage checkpoint signaling"/>
    <property type="evidence" value="ECO:0007669"/>
    <property type="project" value="TreeGrafter"/>
</dbReference>
<dbReference type="GO" id="GO:0008821">
    <property type="term" value="F:crossover junction DNA endonuclease activity"/>
    <property type="evidence" value="ECO:0007669"/>
    <property type="project" value="TreeGrafter"/>
</dbReference>
<evidence type="ECO:0000256" key="12">
    <source>
        <dbReference type="ARBA" id="ARBA00023254"/>
    </source>
</evidence>
<evidence type="ECO:0000256" key="1">
    <source>
        <dbReference type="ARBA" id="ARBA00001946"/>
    </source>
</evidence>
<dbReference type="GO" id="GO:0005634">
    <property type="term" value="C:nucleus"/>
    <property type="evidence" value="ECO:0007669"/>
    <property type="project" value="UniProtKB-SubCell"/>
</dbReference>
<dbReference type="PANTHER" id="PTHR21077:SF5">
    <property type="entry name" value="CROSSOVER JUNCTION ENDONUCLEASE MMS4"/>
    <property type="match status" value="1"/>
</dbReference>
<dbReference type="EMBL" id="CP063137">
    <property type="protein sequence ID" value="QOU22844.1"/>
    <property type="molecule type" value="Genomic_DNA"/>
</dbReference>
<reference evidence="14" key="1">
    <citation type="submission" date="2020-10" db="EMBL/GenBank/DDBJ databases">
        <authorList>
            <person name="Palmer J.M."/>
        </authorList>
    </citation>
    <scope>NUCLEOTIDE SEQUENCE</scope>
    <source>
        <strain evidence="14">UCD 2041</strain>
    </source>
</reference>
<comment type="subcellular location">
    <subcellularLocation>
        <location evidence="2">Nucleus</location>
    </subcellularLocation>
</comment>
<protein>
    <recommendedName>
        <fullName evidence="16">ERCC4 domain-containing protein</fullName>
    </recommendedName>
</protein>
<feature type="region of interest" description="Disordered" evidence="13">
    <location>
        <begin position="436"/>
        <end position="460"/>
    </location>
</feature>
<keyword evidence="6" id="KW-0227">DNA damage</keyword>
<comment type="cofactor">
    <cofactor evidence="1">
        <name>Mg(2+)</name>
        <dbReference type="ChEBI" id="CHEBI:18420"/>
    </cofactor>
</comment>
<evidence type="ECO:0000313" key="14">
    <source>
        <dbReference type="EMBL" id="QOU22844.1"/>
    </source>
</evidence>
<accession>A0A871RE49</accession>
<evidence type="ECO:0000256" key="13">
    <source>
        <dbReference type="SAM" id="MobiDB-lite"/>
    </source>
</evidence>
<dbReference type="Proteomes" id="UP000663131">
    <property type="component" value="Chromosome 9"/>
</dbReference>
<sequence length="612" mass="68955">MSENIVIDLSDPVLNFHTSTKAPQVIELDDSSDEPPSDGYDDLDKIFNFDSVKNVKQVSTHSHQDSSILSRKGIGSEFPSSPVASSEPLKITVHKKSNVCLSSQDDHTRINRQMNAIDNIDNLDLKSDNDNDDDDDLLIVGENEIKKDNPISDTESSDISEISLSVATSSLNISHNQQYGSKKRDSLNMNSCDISSISNITSSDDIVIEGLIDRPTKGEIKSNSPLRFNHSSTAELNRDYDSTKISSQSVVENGKQSYNDAELQNMLNIARQNNPKLLKQVNKIKKTKEDLTAEMIASFDASLLSSLKCVNPNFSKFLEPVGITTHLDPDTYPTIKFQRKVSAVYFSSAGVFVPVKPHIEYEGTLALFYDAKELPSLLEHNSLDKTLSYVSKKYRTSKIVIFLNGYSSYVQSITSKLNRQYVDKVRREILLQSQSEQNMDDNANMKPSQPEKKKRKKSRQAKAAEQINTLQFTAEQIKAQLLHYEFNYNVHMFPIKGLKDLVTWIKSFGYTLSSRHIDNSERNIEFANIGTVKSGKDAASSFLEMIQQFKFITPATAKRFIKESKIDTIKKLYRAVNIDEPIIGNSGRPLLRKNAYDPIRKVLRSDNEHDIV</sequence>
<organism evidence="14 15">
    <name type="scientific">Dekkera bruxellensis</name>
    <name type="common">Brettanomyces custersii</name>
    <dbReference type="NCBI Taxonomy" id="5007"/>
    <lineage>
        <taxon>Eukaryota</taxon>
        <taxon>Fungi</taxon>
        <taxon>Dikarya</taxon>
        <taxon>Ascomycota</taxon>
        <taxon>Saccharomycotina</taxon>
        <taxon>Pichiomycetes</taxon>
        <taxon>Pichiales</taxon>
        <taxon>Pichiaceae</taxon>
        <taxon>Brettanomyces</taxon>
    </lineage>
</organism>
<keyword evidence="3" id="KW-0540">Nuclease</keyword>
<dbReference type="GO" id="GO:0048476">
    <property type="term" value="C:Holliday junction resolvase complex"/>
    <property type="evidence" value="ECO:0007669"/>
    <property type="project" value="InterPro"/>
</dbReference>